<dbReference type="Gene3D" id="1.10.357.10">
    <property type="entry name" value="Tetracycline Repressor, domain 2"/>
    <property type="match status" value="1"/>
</dbReference>
<dbReference type="InterPro" id="IPR041583">
    <property type="entry name" value="TetR_C_31"/>
</dbReference>
<gene>
    <name evidence="2" type="ORF">EV191_101854</name>
</gene>
<evidence type="ECO:0000313" key="2">
    <source>
        <dbReference type="EMBL" id="TCP56905.1"/>
    </source>
</evidence>
<evidence type="ECO:0000259" key="1">
    <source>
        <dbReference type="Pfam" id="PF17940"/>
    </source>
</evidence>
<sequence length="195" mass="21238">MVPAEPTRTTQLADAAIAVLAEHGMRGLTHRAVDRTAGLPIGSTSYYARTRAALLELTMDRMVELDFASAGAEPSELAVPDIHAFGELVAGLLHSMLTTGRVRMLARYEFALEGTRRPELRAVYDRAGTRLREPTVRMLRAAGAPDPQRQARTLVAFCEGILFDSIAGVNRENPPELAELLAGIRELLHGMLHAD</sequence>
<organism evidence="2 3">
    <name type="scientific">Tamaricihabitans halophyticus</name>
    <dbReference type="NCBI Taxonomy" id="1262583"/>
    <lineage>
        <taxon>Bacteria</taxon>
        <taxon>Bacillati</taxon>
        <taxon>Actinomycetota</taxon>
        <taxon>Actinomycetes</taxon>
        <taxon>Pseudonocardiales</taxon>
        <taxon>Pseudonocardiaceae</taxon>
        <taxon>Tamaricihabitans</taxon>
    </lineage>
</organism>
<dbReference type="InterPro" id="IPR009057">
    <property type="entry name" value="Homeodomain-like_sf"/>
</dbReference>
<reference evidence="2 3" key="1">
    <citation type="submission" date="2019-03" db="EMBL/GenBank/DDBJ databases">
        <title>Genomic Encyclopedia of Type Strains, Phase IV (KMG-IV): sequencing the most valuable type-strain genomes for metagenomic binning, comparative biology and taxonomic classification.</title>
        <authorList>
            <person name="Goeker M."/>
        </authorList>
    </citation>
    <scope>NUCLEOTIDE SEQUENCE [LARGE SCALE GENOMIC DNA]</scope>
    <source>
        <strain evidence="2 3">DSM 45765</strain>
    </source>
</reference>
<dbReference type="Pfam" id="PF17940">
    <property type="entry name" value="TetR_C_31"/>
    <property type="match status" value="1"/>
</dbReference>
<dbReference type="EMBL" id="SLXQ01000001">
    <property type="protein sequence ID" value="TCP56905.1"/>
    <property type="molecule type" value="Genomic_DNA"/>
</dbReference>
<evidence type="ECO:0000313" key="3">
    <source>
        <dbReference type="Proteomes" id="UP000294911"/>
    </source>
</evidence>
<dbReference type="AlphaFoldDB" id="A0A4R2RBV4"/>
<protein>
    <submittedName>
        <fullName evidence="2">TetR family transcriptional regulator</fullName>
    </submittedName>
</protein>
<dbReference type="Proteomes" id="UP000294911">
    <property type="component" value="Unassembled WGS sequence"/>
</dbReference>
<feature type="domain" description="Tetracyclin repressor-like C-terminal group 31" evidence="1">
    <location>
        <begin position="81"/>
        <end position="190"/>
    </location>
</feature>
<name>A0A4R2RBV4_9PSEU</name>
<keyword evidence="3" id="KW-1185">Reference proteome</keyword>
<comment type="caution">
    <text evidence="2">The sequence shown here is derived from an EMBL/GenBank/DDBJ whole genome shotgun (WGS) entry which is preliminary data.</text>
</comment>
<accession>A0A4R2RBV4</accession>
<dbReference type="InterPro" id="IPR036271">
    <property type="entry name" value="Tet_transcr_reg_TetR-rel_C_sf"/>
</dbReference>
<proteinExistence type="predicted"/>
<dbReference type="SUPFAM" id="SSF46689">
    <property type="entry name" value="Homeodomain-like"/>
    <property type="match status" value="1"/>
</dbReference>
<dbReference type="SUPFAM" id="SSF48498">
    <property type="entry name" value="Tetracyclin repressor-like, C-terminal domain"/>
    <property type="match status" value="1"/>
</dbReference>